<dbReference type="Ensembl" id="ENSORLT00015024022.1">
    <property type="protein sequence ID" value="ENSORLP00015015956.1"/>
    <property type="gene ID" value="ENSORLG00015016923.1"/>
</dbReference>
<dbReference type="Proteomes" id="UP000265200">
    <property type="component" value="Chromosome 16"/>
</dbReference>
<dbReference type="GO" id="GO:0005829">
    <property type="term" value="C:cytosol"/>
    <property type="evidence" value="ECO:0007669"/>
    <property type="project" value="GOC"/>
</dbReference>
<accession>A0A3P9I7D4</accession>
<dbReference type="InterPro" id="IPR040314">
    <property type="entry name" value="DOP1"/>
</dbReference>
<organism evidence="2 3">
    <name type="scientific">Oryzias latipes</name>
    <name type="common">Japanese rice fish</name>
    <name type="synonym">Japanese killifish</name>
    <dbReference type="NCBI Taxonomy" id="8090"/>
    <lineage>
        <taxon>Eukaryota</taxon>
        <taxon>Metazoa</taxon>
        <taxon>Chordata</taxon>
        <taxon>Craniata</taxon>
        <taxon>Vertebrata</taxon>
        <taxon>Euteleostomi</taxon>
        <taxon>Actinopterygii</taxon>
        <taxon>Neopterygii</taxon>
        <taxon>Teleostei</taxon>
        <taxon>Neoteleostei</taxon>
        <taxon>Acanthomorphata</taxon>
        <taxon>Ovalentaria</taxon>
        <taxon>Atherinomorphae</taxon>
        <taxon>Beloniformes</taxon>
        <taxon>Adrianichthyidae</taxon>
        <taxon>Oryziinae</taxon>
        <taxon>Oryzias</taxon>
    </lineage>
</organism>
<dbReference type="PANTHER" id="PTHR14042:SF22">
    <property type="entry name" value="PROTEIN DOPEY-1"/>
    <property type="match status" value="1"/>
</dbReference>
<evidence type="ECO:0000313" key="3">
    <source>
        <dbReference type="Proteomes" id="UP000265200"/>
    </source>
</evidence>
<sequence>VKPPDIKLNDFQSILEENKLRENKKTAELIKTANLLFNSFEPYYMWDYIARWFEECCSSSTNAARHAGSSDPPQPVLVEFCQLVDFLLDIVSLETYIEIQTEHLPQLLLRMVAALTCHLQAPGHAELTHCLRLCSKILSKVQPPLVSPLALPLGPQAQALPSSAGNTSNSARDKVKDAEDKQVRKRDYPNAVFEGETPPRGHSFETGFTDFVQYQEDGPEESEQTPPSALRTGARSSGLCQPLDKPVMQCCLEHFQQFLSRLIILYIIPGQVDQSEGQGGELMDPFPLEGYPYCESHTALETIPRDFVAAFTAACQLFLECSSFPVYIAEGNLKSSPTLEEPFDTEEVRLPVWLQTLMDACCLANDFSLQGAAISLLMDLIGLTQSVAMVTAESVASGISSFESTQTTSPSQGRVAVIIRPPLTQGILKHIAERTDFFKSVALILWHQLSEGTPQHHQRSVELFYQLHNLVPSSSICEDVISQQLMHKDKVKRSLRRTILQTHLLICPKRHVKEVKK</sequence>
<dbReference type="GO" id="GO:0006895">
    <property type="term" value="P:Golgi to endosome transport"/>
    <property type="evidence" value="ECO:0007669"/>
    <property type="project" value="InterPro"/>
</dbReference>
<reference key="1">
    <citation type="journal article" date="2007" name="Nature">
        <title>The medaka draft genome and insights into vertebrate genome evolution.</title>
        <authorList>
            <person name="Kasahara M."/>
            <person name="Naruse K."/>
            <person name="Sasaki S."/>
            <person name="Nakatani Y."/>
            <person name="Qu W."/>
            <person name="Ahsan B."/>
            <person name="Yamada T."/>
            <person name="Nagayasu Y."/>
            <person name="Doi K."/>
            <person name="Kasai Y."/>
            <person name="Jindo T."/>
            <person name="Kobayashi D."/>
            <person name="Shimada A."/>
            <person name="Toyoda A."/>
            <person name="Kuroki Y."/>
            <person name="Fujiyama A."/>
            <person name="Sasaki T."/>
            <person name="Shimizu A."/>
            <person name="Asakawa S."/>
            <person name="Shimizu N."/>
            <person name="Hashimoto S."/>
            <person name="Yang J."/>
            <person name="Lee Y."/>
            <person name="Matsushima K."/>
            <person name="Sugano S."/>
            <person name="Sakaizumi M."/>
            <person name="Narita T."/>
            <person name="Ohishi K."/>
            <person name="Haga S."/>
            <person name="Ohta F."/>
            <person name="Nomoto H."/>
            <person name="Nogata K."/>
            <person name="Morishita T."/>
            <person name="Endo T."/>
            <person name="Shin-I T."/>
            <person name="Takeda H."/>
            <person name="Morishita S."/>
            <person name="Kohara Y."/>
        </authorList>
    </citation>
    <scope>NUCLEOTIDE SEQUENCE [LARGE SCALE GENOMIC DNA]</scope>
    <source>
        <strain>Hd-rR</strain>
    </source>
</reference>
<reference evidence="2" key="3">
    <citation type="submission" date="2025-08" db="UniProtKB">
        <authorList>
            <consortium name="Ensembl"/>
        </authorList>
    </citation>
    <scope>IDENTIFICATION</scope>
    <source>
        <strain evidence="2">HSOK</strain>
    </source>
</reference>
<evidence type="ECO:0000313" key="2">
    <source>
        <dbReference type="Ensembl" id="ENSORLP00015015956.1"/>
    </source>
</evidence>
<evidence type="ECO:0000256" key="1">
    <source>
        <dbReference type="SAM" id="MobiDB-lite"/>
    </source>
</evidence>
<reference evidence="2" key="4">
    <citation type="submission" date="2025-09" db="UniProtKB">
        <authorList>
            <consortium name="Ensembl"/>
        </authorList>
    </citation>
    <scope>IDENTIFICATION</scope>
    <source>
        <strain evidence="2">HSOK</strain>
    </source>
</reference>
<feature type="region of interest" description="Disordered" evidence="1">
    <location>
        <begin position="157"/>
        <end position="236"/>
    </location>
</feature>
<dbReference type="AlphaFoldDB" id="A0A3P9I7D4"/>
<dbReference type="PANTHER" id="PTHR14042">
    <property type="entry name" value="DOPEY-RELATED"/>
    <property type="match status" value="1"/>
</dbReference>
<name>A0A3P9I7D4_ORYLA</name>
<feature type="compositionally biased region" description="Basic and acidic residues" evidence="1">
    <location>
        <begin position="171"/>
        <end position="188"/>
    </location>
</feature>
<proteinExistence type="predicted"/>
<protein>
    <submittedName>
        <fullName evidence="2">Uncharacterized protein</fullName>
    </submittedName>
</protein>
<reference evidence="2 3" key="2">
    <citation type="submission" date="2017-04" db="EMBL/GenBank/DDBJ databases">
        <title>CpG methylation of centromeres and impact of large insertions on vertebrate speciation.</title>
        <authorList>
            <person name="Ichikawa K."/>
            <person name="Yoshimura J."/>
            <person name="Morishita S."/>
        </authorList>
    </citation>
    <scope>NUCLEOTIDE SEQUENCE</scope>
    <source>
        <strain evidence="2 3">HSOK</strain>
    </source>
</reference>